<dbReference type="GO" id="GO:0005886">
    <property type="term" value="C:plasma membrane"/>
    <property type="evidence" value="ECO:0000318"/>
    <property type="project" value="GO_Central"/>
</dbReference>
<sequence length="474" mass="51698">MDLPSNLLPDEASPEWLNKGDNAWQLTAATLVGLQSIPGLVILYGSMVKKKWAINSAFMAFYAFAAVLVCWVGWVYRMSFGEKLAFFLGKPGVALDEKFLLGKPFLGYFPTATMVFFQGVFACITLILIGGSLLGRMNFRAWVLFVPLWLTFSYTVSAFSIWCPDGWLAKLGIIDFSGGYVIHLSAGVAGFTAACWVGPRSEKDREKFPPNNIILMLAGAGLLWMGWSGFNGGGPFVASVDASLAVLNTHVCTATSILTWLLLDTLFFGKPSVIGAIQGMISGLVCITPAAGVVQGWAAMIMGTMSGSIPWYTMMVLHKKVKFLSKVDDPMAIFHTHAIAGSLGGILTGFFAVPKLCRLFYMVTNWEKYIGLAYGLENGRTSAGFRQMGIQVAGIVFVTCLNVVSTSLICWFIGLIVPLRLSDDELQVGDDGIHGEEAFALWGDGERFENYKHNSVYDAEELSYVNSRPMVDDP</sequence>
<dbReference type="InterPro" id="IPR024041">
    <property type="entry name" value="NH4_transpt_AmtB-like_dom"/>
</dbReference>
<keyword evidence="3 8" id="KW-0813">Transport</keyword>
<feature type="transmembrane region" description="Helical" evidence="8">
    <location>
        <begin position="392"/>
        <end position="417"/>
    </location>
</feature>
<organism evidence="10 11">
    <name type="scientific">Manihot esculenta</name>
    <name type="common">Cassava</name>
    <name type="synonym">Jatropha manihot</name>
    <dbReference type="NCBI Taxonomy" id="3983"/>
    <lineage>
        <taxon>Eukaryota</taxon>
        <taxon>Viridiplantae</taxon>
        <taxon>Streptophyta</taxon>
        <taxon>Embryophyta</taxon>
        <taxon>Tracheophyta</taxon>
        <taxon>Spermatophyta</taxon>
        <taxon>Magnoliopsida</taxon>
        <taxon>eudicotyledons</taxon>
        <taxon>Gunneridae</taxon>
        <taxon>Pentapetalae</taxon>
        <taxon>rosids</taxon>
        <taxon>fabids</taxon>
        <taxon>Malpighiales</taxon>
        <taxon>Euphorbiaceae</taxon>
        <taxon>Crotonoideae</taxon>
        <taxon>Manihoteae</taxon>
        <taxon>Manihot</taxon>
    </lineage>
</organism>
<proteinExistence type="inferred from homology"/>
<dbReference type="InterPro" id="IPR002229">
    <property type="entry name" value="RhesusRHD"/>
</dbReference>
<dbReference type="STRING" id="3983.A0A2C9VHZ0"/>
<evidence type="ECO:0000256" key="2">
    <source>
        <dbReference type="ARBA" id="ARBA00005887"/>
    </source>
</evidence>
<feature type="transmembrane region" description="Helical" evidence="8">
    <location>
        <begin position="284"/>
        <end position="312"/>
    </location>
</feature>
<feature type="transmembrane region" description="Helical" evidence="8">
    <location>
        <begin position="23"/>
        <end position="45"/>
    </location>
</feature>
<dbReference type="AlphaFoldDB" id="A0A2C9VHZ0"/>
<dbReference type="EMBL" id="CM004394">
    <property type="protein sequence ID" value="OAY44236.1"/>
    <property type="molecule type" value="Genomic_DNA"/>
</dbReference>
<dbReference type="InterPro" id="IPR001905">
    <property type="entry name" value="Ammonium_transpt"/>
</dbReference>
<dbReference type="OrthoDB" id="534912at2759"/>
<evidence type="ECO:0000256" key="1">
    <source>
        <dbReference type="ARBA" id="ARBA00004651"/>
    </source>
</evidence>
<dbReference type="FunFam" id="1.10.3430.10:FF:000005">
    <property type="entry name" value="Ammonium transporter"/>
    <property type="match status" value="1"/>
</dbReference>
<comment type="subcellular location">
    <subcellularLocation>
        <location evidence="1 8">Cell membrane</location>
        <topology evidence="1 8">Multi-pass membrane protein</topology>
    </subcellularLocation>
</comment>
<dbReference type="OMA" id="EWERYIG"/>
<evidence type="ECO:0000256" key="4">
    <source>
        <dbReference type="ARBA" id="ARBA00022692"/>
    </source>
</evidence>
<dbReference type="Pfam" id="PF00909">
    <property type="entry name" value="Ammonium_transp"/>
    <property type="match status" value="1"/>
</dbReference>
<feature type="transmembrane region" description="Helical" evidence="8">
    <location>
        <begin position="141"/>
        <end position="160"/>
    </location>
</feature>
<feature type="transmembrane region" description="Helical" evidence="8">
    <location>
        <begin position="242"/>
        <end position="263"/>
    </location>
</feature>
<feature type="transmembrane region" description="Helical" evidence="8">
    <location>
        <begin position="105"/>
        <end position="129"/>
    </location>
</feature>
<dbReference type="PANTHER" id="PTHR43029">
    <property type="entry name" value="AMMONIUM TRANSPORTER MEP2"/>
    <property type="match status" value="1"/>
</dbReference>
<keyword evidence="6 8" id="KW-0472">Membrane</keyword>
<gene>
    <name evidence="10" type="ORF">MANES_08G134200v8</name>
</gene>
<dbReference type="NCBIfam" id="TIGR00836">
    <property type="entry name" value="amt"/>
    <property type="match status" value="1"/>
</dbReference>
<feature type="transmembrane region" description="Helical" evidence="8">
    <location>
        <begin position="57"/>
        <end position="76"/>
    </location>
</feature>
<evidence type="ECO:0000259" key="9">
    <source>
        <dbReference type="Pfam" id="PF00909"/>
    </source>
</evidence>
<dbReference type="Gene3D" id="1.10.3430.10">
    <property type="entry name" value="Ammonium transporter AmtB like domains"/>
    <property type="match status" value="1"/>
</dbReference>
<evidence type="ECO:0000256" key="8">
    <source>
        <dbReference type="RuleBase" id="RU362002"/>
    </source>
</evidence>
<dbReference type="GO" id="GO:0008519">
    <property type="term" value="F:ammonium channel activity"/>
    <property type="evidence" value="ECO:0000318"/>
    <property type="project" value="GO_Central"/>
</dbReference>
<feature type="transmembrane region" description="Helical" evidence="8">
    <location>
        <begin position="332"/>
        <end position="353"/>
    </location>
</feature>
<evidence type="ECO:0000313" key="10">
    <source>
        <dbReference type="EMBL" id="OAY44236.1"/>
    </source>
</evidence>
<dbReference type="Proteomes" id="UP000091857">
    <property type="component" value="Chromosome 8"/>
</dbReference>
<dbReference type="GO" id="GO:0072488">
    <property type="term" value="P:ammonium transmembrane transport"/>
    <property type="evidence" value="ECO:0000318"/>
    <property type="project" value="GO_Central"/>
</dbReference>
<feature type="transmembrane region" description="Helical" evidence="8">
    <location>
        <begin position="180"/>
        <end position="199"/>
    </location>
</feature>
<keyword evidence="7 8" id="KW-0924">Ammonia transport</keyword>
<evidence type="ECO:0000256" key="7">
    <source>
        <dbReference type="ARBA" id="ARBA00023177"/>
    </source>
</evidence>
<evidence type="ECO:0000256" key="6">
    <source>
        <dbReference type="ARBA" id="ARBA00023136"/>
    </source>
</evidence>
<comment type="caution">
    <text evidence="10">The sequence shown here is derived from an EMBL/GenBank/DDBJ whole genome shotgun (WGS) entry which is preliminary data.</text>
</comment>
<name>A0A2C9VHZ0_MANES</name>
<protein>
    <recommendedName>
        <fullName evidence="8">Ammonium transporter</fullName>
    </recommendedName>
</protein>
<dbReference type="SUPFAM" id="SSF111352">
    <property type="entry name" value="Ammonium transporter"/>
    <property type="match status" value="1"/>
</dbReference>
<evidence type="ECO:0000256" key="5">
    <source>
        <dbReference type="ARBA" id="ARBA00022989"/>
    </source>
</evidence>
<accession>A0A2C9VHZ0</accession>
<reference evidence="11" key="1">
    <citation type="journal article" date="2016" name="Nat. Biotechnol.">
        <title>Sequencing wild and cultivated cassava and related species reveals extensive interspecific hybridization and genetic diversity.</title>
        <authorList>
            <person name="Bredeson J.V."/>
            <person name="Lyons J.B."/>
            <person name="Prochnik S.E."/>
            <person name="Wu G.A."/>
            <person name="Ha C.M."/>
            <person name="Edsinger-Gonzales E."/>
            <person name="Grimwood J."/>
            <person name="Schmutz J."/>
            <person name="Rabbi I.Y."/>
            <person name="Egesi C."/>
            <person name="Nauluvula P."/>
            <person name="Lebot V."/>
            <person name="Ndunguru J."/>
            <person name="Mkamilo G."/>
            <person name="Bart R.S."/>
            <person name="Setter T.L."/>
            <person name="Gleadow R.M."/>
            <person name="Kulakow P."/>
            <person name="Ferguson M.E."/>
            <person name="Rounsley S."/>
            <person name="Rokhsar D.S."/>
        </authorList>
    </citation>
    <scope>NUCLEOTIDE SEQUENCE [LARGE SCALE GENOMIC DNA]</scope>
    <source>
        <strain evidence="11">cv. AM560-2</strain>
    </source>
</reference>
<comment type="similarity">
    <text evidence="2 8">Belongs to the ammonia transporter channel (TC 1.A.11.2) family.</text>
</comment>
<evidence type="ECO:0000313" key="11">
    <source>
        <dbReference type="Proteomes" id="UP000091857"/>
    </source>
</evidence>
<feature type="domain" description="Ammonium transporter AmtB-like" evidence="9">
    <location>
        <begin position="23"/>
        <end position="438"/>
    </location>
</feature>
<dbReference type="InterPro" id="IPR029020">
    <property type="entry name" value="Ammonium/urea_transptr"/>
</dbReference>
<dbReference type="Gramene" id="Manes.08G134200.1.v8.1">
    <property type="protein sequence ID" value="Manes.08G134200.1.v8.1.CDS"/>
    <property type="gene ID" value="Manes.08G134200.v8.1"/>
</dbReference>
<dbReference type="PANTHER" id="PTHR43029:SF28">
    <property type="entry name" value="AMMONIUM TRANSPORTER 2 MEMBER 4"/>
    <property type="match status" value="1"/>
</dbReference>
<evidence type="ECO:0000256" key="3">
    <source>
        <dbReference type="ARBA" id="ARBA00022448"/>
    </source>
</evidence>
<dbReference type="PRINTS" id="PR00342">
    <property type="entry name" value="RHESUSRHD"/>
</dbReference>
<feature type="transmembrane region" description="Helical" evidence="8">
    <location>
        <begin position="211"/>
        <end position="230"/>
    </location>
</feature>
<keyword evidence="4 8" id="KW-0812">Transmembrane</keyword>
<keyword evidence="5 8" id="KW-1133">Transmembrane helix</keyword>
<keyword evidence="11" id="KW-1185">Reference proteome</keyword>